<reference evidence="2" key="1">
    <citation type="submission" date="2014-09" db="EMBL/GenBank/DDBJ databases">
        <authorList>
            <person name="Magalhaes I.L.F."/>
            <person name="Oliveira U."/>
            <person name="Santos F.R."/>
            <person name="Vidigal T.H.D.A."/>
            <person name="Brescovit A.D."/>
            <person name="Santos A.J."/>
        </authorList>
    </citation>
    <scope>NUCLEOTIDE SEQUENCE</scope>
    <source>
        <tissue evidence="2">Shoot tissue taken approximately 20 cm above the soil surface</tissue>
    </source>
</reference>
<feature type="region of interest" description="Disordered" evidence="1">
    <location>
        <begin position="1"/>
        <end position="36"/>
    </location>
</feature>
<reference evidence="2" key="2">
    <citation type="journal article" date="2015" name="Data Brief">
        <title>Shoot transcriptome of the giant reed, Arundo donax.</title>
        <authorList>
            <person name="Barrero R.A."/>
            <person name="Guerrero F.D."/>
            <person name="Moolhuijzen P."/>
            <person name="Goolsby J.A."/>
            <person name="Tidwell J."/>
            <person name="Bellgard S.E."/>
            <person name="Bellgard M.I."/>
        </authorList>
    </citation>
    <scope>NUCLEOTIDE SEQUENCE</scope>
    <source>
        <tissue evidence="2">Shoot tissue taken approximately 20 cm above the soil surface</tissue>
    </source>
</reference>
<accession>A0A0A9BVC9</accession>
<organism evidence="2">
    <name type="scientific">Arundo donax</name>
    <name type="common">Giant reed</name>
    <name type="synonym">Donax arundinaceus</name>
    <dbReference type="NCBI Taxonomy" id="35708"/>
    <lineage>
        <taxon>Eukaryota</taxon>
        <taxon>Viridiplantae</taxon>
        <taxon>Streptophyta</taxon>
        <taxon>Embryophyta</taxon>
        <taxon>Tracheophyta</taxon>
        <taxon>Spermatophyta</taxon>
        <taxon>Magnoliopsida</taxon>
        <taxon>Liliopsida</taxon>
        <taxon>Poales</taxon>
        <taxon>Poaceae</taxon>
        <taxon>PACMAD clade</taxon>
        <taxon>Arundinoideae</taxon>
        <taxon>Arundineae</taxon>
        <taxon>Arundo</taxon>
    </lineage>
</organism>
<name>A0A0A9BVC9_ARUDO</name>
<proteinExistence type="predicted"/>
<dbReference type="AlphaFoldDB" id="A0A0A9BVC9"/>
<protein>
    <submittedName>
        <fullName evidence="2">Uncharacterized protein</fullName>
    </submittedName>
</protein>
<evidence type="ECO:0000256" key="1">
    <source>
        <dbReference type="SAM" id="MobiDB-lite"/>
    </source>
</evidence>
<sequence>MRGERLGETNGDVTKTGFGLEQKVKSDPVLGNEGIK</sequence>
<dbReference type="EMBL" id="GBRH01230614">
    <property type="protein sequence ID" value="JAD67281.1"/>
    <property type="molecule type" value="Transcribed_RNA"/>
</dbReference>
<evidence type="ECO:0000313" key="2">
    <source>
        <dbReference type="EMBL" id="JAD67281.1"/>
    </source>
</evidence>